<dbReference type="Proteomes" id="UP001066276">
    <property type="component" value="Chromosome 6"/>
</dbReference>
<protein>
    <submittedName>
        <fullName evidence="1">Uncharacterized protein</fullName>
    </submittedName>
</protein>
<evidence type="ECO:0000313" key="2">
    <source>
        <dbReference type="Proteomes" id="UP001066276"/>
    </source>
</evidence>
<name>A0AAV7QSL5_PLEWA</name>
<organism evidence="1 2">
    <name type="scientific">Pleurodeles waltl</name>
    <name type="common">Iberian ribbed newt</name>
    <dbReference type="NCBI Taxonomy" id="8319"/>
    <lineage>
        <taxon>Eukaryota</taxon>
        <taxon>Metazoa</taxon>
        <taxon>Chordata</taxon>
        <taxon>Craniata</taxon>
        <taxon>Vertebrata</taxon>
        <taxon>Euteleostomi</taxon>
        <taxon>Amphibia</taxon>
        <taxon>Batrachia</taxon>
        <taxon>Caudata</taxon>
        <taxon>Salamandroidea</taxon>
        <taxon>Salamandridae</taxon>
        <taxon>Pleurodelinae</taxon>
        <taxon>Pleurodeles</taxon>
    </lineage>
</organism>
<sequence length="247" mass="28687">MERNRVLTKNTRLRMKQAKVDPISLTQKIIHDNVECGIGLRWQEWLGDFEDLMKGSQVVDPFQQLITLQNLIGKDVVQIIMELTPDVTSLYQDIREALNRKFLHKRHIDYEHYTFNLAFQEKNKSMGEFISHLKRLARYCAFDIFTAEDVHRLRIIEGCQSESLHWQHLKKSYSVNKTEEMTSVNDQVEELARKMEAGKVGNEKRPSDFKPARGRLIPGRCLNPKITHIGLIIVAVSSRSTREGNVN</sequence>
<comment type="caution">
    <text evidence="1">The sequence shown here is derived from an EMBL/GenBank/DDBJ whole genome shotgun (WGS) entry which is preliminary data.</text>
</comment>
<dbReference type="EMBL" id="JANPWB010000010">
    <property type="protein sequence ID" value="KAJ1142779.1"/>
    <property type="molecule type" value="Genomic_DNA"/>
</dbReference>
<accession>A0AAV7QSL5</accession>
<gene>
    <name evidence="1" type="ORF">NDU88_009092</name>
</gene>
<evidence type="ECO:0000313" key="1">
    <source>
        <dbReference type="EMBL" id="KAJ1142779.1"/>
    </source>
</evidence>
<proteinExistence type="predicted"/>
<reference evidence="1" key="1">
    <citation type="journal article" date="2022" name="bioRxiv">
        <title>Sequencing and chromosome-scale assembly of the giantPleurodeles waltlgenome.</title>
        <authorList>
            <person name="Brown T."/>
            <person name="Elewa A."/>
            <person name="Iarovenko S."/>
            <person name="Subramanian E."/>
            <person name="Araus A.J."/>
            <person name="Petzold A."/>
            <person name="Susuki M."/>
            <person name="Suzuki K.-i.T."/>
            <person name="Hayashi T."/>
            <person name="Toyoda A."/>
            <person name="Oliveira C."/>
            <person name="Osipova E."/>
            <person name="Leigh N.D."/>
            <person name="Simon A."/>
            <person name="Yun M.H."/>
        </authorList>
    </citation>
    <scope>NUCLEOTIDE SEQUENCE</scope>
    <source>
        <strain evidence="1">20211129_DDA</strain>
        <tissue evidence="1">Liver</tissue>
    </source>
</reference>
<keyword evidence="2" id="KW-1185">Reference proteome</keyword>
<dbReference type="AlphaFoldDB" id="A0AAV7QSL5"/>